<dbReference type="Gene3D" id="3.40.50.720">
    <property type="entry name" value="NAD(P)-binding Rossmann-like Domain"/>
    <property type="match status" value="2"/>
</dbReference>
<dbReference type="GO" id="GO:0016491">
    <property type="term" value="F:oxidoreductase activity"/>
    <property type="evidence" value="ECO:0007669"/>
    <property type="project" value="UniProtKB-KW"/>
</dbReference>
<dbReference type="AlphaFoldDB" id="A0A2T2N021"/>
<evidence type="ECO:0000256" key="1">
    <source>
        <dbReference type="ARBA" id="ARBA00005725"/>
    </source>
</evidence>
<gene>
    <name evidence="4" type="ORF">BS50DRAFT_82202</name>
</gene>
<keyword evidence="2" id="KW-0521">NADP</keyword>
<evidence type="ECO:0000256" key="3">
    <source>
        <dbReference type="ARBA" id="ARBA00023002"/>
    </source>
</evidence>
<reference evidence="4 5" key="1">
    <citation type="journal article" date="2018" name="Front. Microbiol.">
        <title>Genome-Wide Analysis of Corynespora cassiicola Leaf Fall Disease Putative Effectors.</title>
        <authorList>
            <person name="Lopez D."/>
            <person name="Ribeiro S."/>
            <person name="Label P."/>
            <person name="Fumanal B."/>
            <person name="Venisse J.S."/>
            <person name="Kohler A."/>
            <person name="de Oliveira R.R."/>
            <person name="Labutti K."/>
            <person name="Lipzen A."/>
            <person name="Lail K."/>
            <person name="Bauer D."/>
            <person name="Ohm R.A."/>
            <person name="Barry K.W."/>
            <person name="Spatafora J."/>
            <person name="Grigoriev I.V."/>
            <person name="Martin F.M."/>
            <person name="Pujade-Renaud V."/>
        </authorList>
    </citation>
    <scope>NUCLEOTIDE SEQUENCE [LARGE SCALE GENOMIC DNA]</scope>
    <source>
        <strain evidence="4 5">Philippines</strain>
    </source>
</reference>
<dbReference type="InterPro" id="IPR051609">
    <property type="entry name" value="NmrA/Isoflavone_reductase-like"/>
</dbReference>
<keyword evidence="5" id="KW-1185">Reference proteome</keyword>
<sequence length="305" mass="34241">MKVAIAGPGGLARYLIEELPKEGHEAVVLTRSHKGFLEALGVAQRITDYSNVAELSSQIADCDALVCTIISYSPTWVSDQVALLEACKQSPKCKSFIPALWGGNTEDVPDQPMGVEHGLVPLLKALEGQKEVAWTMLCQGWFCDYVLPTSQRYMKDIGDAWPQNLKEKVFTMYGRGTQKVDFTSARDTAHATAVLLSQDSSTWEPYTYISGQQMTWYELYETIKSRDPTYTVKTKSLAQSIDQYIARESEEKIFVALHEILGFSEALWVPRERLDAHKQKFFKTVKFRSVGELIDEGTANPKKVI</sequence>
<evidence type="ECO:0000256" key="2">
    <source>
        <dbReference type="ARBA" id="ARBA00022857"/>
    </source>
</evidence>
<dbReference type="PANTHER" id="PTHR47706">
    <property type="entry name" value="NMRA-LIKE FAMILY PROTEIN"/>
    <property type="match status" value="1"/>
</dbReference>
<protein>
    <submittedName>
        <fullName evidence="4">NAD(P)-binding protein</fullName>
    </submittedName>
</protein>
<evidence type="ECO:0000313" key="5">
    <source>
        <dbReference type="Proteomes" id="UP000240883"/>
    </source>
</evidence>
<dbReference type="Gene3D" id="3.90.25.10">
    <property type="entry name" value="UDP-galactose 4-epimerase, domain 1"/>
    <property type="match status" value="1"/>
</dbReference>
<dbReference type="OrthoDB" id="419598at2759"/>
<proteinExistence type="inferred from homology"/>
<dbReference type="EMBL" id="KZ678243">
    <property type="protein sequence ID" value="PSN58616.1"/>
    <property type="molecule type" value="Genomic_DNA"/>
</dbReference>
<dbReference type="SUPFAM" id="SSF51735">
    <property type="entry name" value="NAD(P)-binding Rossmann-fold domains"/>
    <property type="match status" value="1"/>
</dbReference>
<accession>A0A2T2N021</accession>
<comment type="similarity">
    <text evidence="1">Belongs to the NmrA-type oxidoreductase family. Isoflavone reductase subfamily.</text>
</comment>
<dbReference type="Proteomes" id="UP000240883">
    <property type="component" value="Unassembled WGS sequence"/>
</dbReference>
<organism evidence="4 5">
    <name type="scientific">Corynespora cassiicola Philippines</name>
    <dbReference type="NCBI Taxonomy" id="1448308"/>
    <lineage>
        <taxon>Eukaryota</taxon>
        <taxon>Fungi</taxon>
        <taxon>Dikarya</taxon>
        <taxon>Ascomycota</taxon>
        <taxon>Pezizomycotina</taxon>
        <taxon>Dothideomycetes</taxon>
        <taxon>Pleosporomycetidae</taxon>
        <taxon>Pleosporales</taxon>
        <taxon>Corynesporascaceae</taxon>
        <taxon>Corynespora</taxon>
    </lineage>
</organism>
<name>A0A2T2N021_CORCC</name>
<dbReference type="PANTHER" id="PTHR47706:SF4">
    <property type="entry name" value="NMRA-LIKE DOMAIN-CONTAINING PROTEIN"/>
    <property type="match status" value="1"/>
</dbReference>
<keyword evidence="3" id="KW-0560">Oxidoreductase</keyword>
<evidence type="ECO:0000313" key="4">
    <source>
        <dbReference type="EMBL" id="PSN58616.1"/>
    </source>
</evidence>
<dbReference type="InterPro" id="IPR036291">
    <property type="entry name" value="NAD(P)-bd_dom_sf"/>
</dbReference>